<dbReference type="Pfam" id="PF03865">
    <property type="entry name" value="ShlB"/>
    <property type="match status" value="1"/>
</dbReference>
<proteinExistence type="predicted"/>
<dbReference type="InterPro" id="IPR005565">
    <property type="entry name" value="Hemolysn_activator_HlyB_C"/>
</dbReference>
<dbReference type="GO" id="GO:0008320">
    <property type="term" value="F:protein transmembrane transporter activity"/>
    <property type="evidence" value="ECO:0007669"/>
    <property type="project" value="TreeGrafter"/>
</dbReference>
<dbReference type="GO" id="GO:0046819">
    <property type="term" value="P:protein secretion by the type V secretion system"/>
    <property type="evidence" value="ECO:0007669"/>
    <property type="project" value="TreeGrafter"/>
</dbReference>
<evidence type="ECO:0000313" key="2">
    <source>
        <dbReference type="EMBL" id="MDK4510674.1"/>
    </source>
</evidence>
<dbReference type="RefSeq" id="WP_261660313.1">
    <property type="nucleotide sequence ID" value="NZ_CP084066.1"/>
</dbReference>
<sequence>MFLKLTFIKMIFLFCIITNDCIANILKENKFCIITNDSLANILKENKTYVNKITADGKYPLLLPFKENDAFNIQQLDQLVENLKTNLSEPQVMVIPSNKENYYDIIIKTERKKMLDASITLDNNNYKDYGRENLYLSLGRDHVFSGGDYFSIYMKERLTKNRKEHRESLYSVSYAIPIRNWKVSYSFSHEKTKNKILSSKYENRKLENIHNIEVSKVLYRNASKKIDFFFGFKLKDTKNYFNEVKLEVSSKRHNKIFLGSRMYYYFNNAVLYLEPSIERGVRFLGGEGDKNNKQVNFPFDKEFTKYNVNIYLNKSFFPTNYGYFNYTANISTSYTSDHLLDANKFEMGGLDSVRGFKESTIKGDKGIYMSNTFSFEREGISPFIGFDFGLSRDYYRKESDTLIGAATGIKFKKRNIVASVTFSKALKYAQDMPRENPPIYFKVSYSF</sequence>
<dbReference type="GO" id="GO:0098046">
    <property type="term" value="C:type V protein secretion system complex"/>
    <property type="evidence" value="ECO:0007669"/>
    <property type="project" value="TreeGrafter"/>
</dbReference>
<evidence type="ECO:0000259" key="1">
    <source>
        <dbReference type="Pfam" id="PF03865"/>
    </source>
</evidence>
<dbReference type="PANTHER" id="PTHR34597">
    <property type="entry name" value="SLR1661 PROTEIN"/>
    <property type="match status" value="1"/>
</dbReference>
<dbReference type="Proteomes" id="UP001173223">
    <property type="component" value="Unassembled WGS sequence"/>
</dbReference>
<gene>
    <name evidence="2" type="ORF">MWG07_00145</name>
</gene>
<organism evidence="2 3">
    <name type="scientific">Fusobacterium necrophorum</name>
    <dbReference type="NCBI Taxonomy" id="859"/>
    <lineage>
        <taxon>Bacteria</taxon>
        <taxon>Fusobacteriati</taxon>
        <taxon>Fusobacteriota</taxon>
        <taxon>Fusobacteriia</taxon>
        <taxon>Fusobacteriales</taxon>
        <taxon>Fusobacteriaceae</taxon>
        <taxon>Fusobacterium</taxon>
    </lineage>
</organism>
<feature type="domain" description="Haemolysin activator HlyB C-terminal" evidence="1">
    <location>
        <begin position="104"/>
        <end position="411"/>
    </location>
</feature>
<dbReference type="AlphaFoldDB" id="A0AAW6W7X6"/>
<name>A0AAW6W7X6_9FUSO</name>
<reference evidence="2" key="2">
    <citation type="submission" date="2022-04" db="EMBL/GenBank/DDBJ databases">
        <authorList>
            <person name="Livingstone P.G."/>
        </authorList>
    </citation>
    <scope>NUCLEOTIDE SEQUENCE</scope>
    <source>
        <strain evidence="2">BRON_8</strain>
    </source>
</reference>
<comment type="caution">
    <text evidence="2">The sequence shown here is derived from an EMBL/GenBank/DDBJ whole genome shotgun (WGS) entry which is preliminary data.</text>
</comment>
<dbReference type="PANTHER" id="PTHR34597:SF3">
    <property type="entry name" value="OUTER MEMBRANE TRANSPORTER CDIB"/>
    <property type="match status" value="1"/>
</dbReference>
<protein>
    <submittedName>
        <fullName evidence="2">ShlB/FhaC/HecB family hemolysin secretion/activation protein</fullName>
    </submittedName>
</protein>
<dbReference type="EMBL" id="JAMGTK010000001">
    <property type="protein sequence ID" value="MDK4510674.1"/>
    <property type="molecule type" value="Genomic_DNA"/>
</dbReference>
<evidence type="ECO:0000313" key="3">
    <source>
        <dbReference type="Proteomes" id="UP001173223"/>
    </source>
</evidence>
<accession>A0AAW6W7X6</accession>
<dbReference type="InterPro" id="IPR051544">
    <property type="entry name" value="TPS_OM_transporter"/>
</dbReference>
<keyword evidence="3" id="KW-1185">Reference proteome</keyword>
<reference evidence="2" key="1">
    <citation type="journal article" date="2022" name="Gene">
        <title>A genome-led study on the pathogenesis of Fusobacterium necrophorum infections.</title>
        <authorList>
            <person name="Thapa G."/>
            <person name="Jayal A."/>
            <person name="Sikazwe E."/>
            <person name="Perry T."/>
            <person name="Mohammed Al Balushi A."/>
            <person name="Livingstone P."/>
        </authorList>
    </citation>
    <scope>NUCLEOTIDE SEQUENCE</scope>
    <source>
        <strain evidence="2">BRON_8</strain>
    </source>
</reference>
<dbReference type="Gene3D" id="2.40.160.50">
    <property type="entry name" value="membrane protein fhac: a member of the omp85/tpsb transporter family"/>
    <property type="match status" value="1"/>
</dbReference>